<organism evidence="1 2">
    <name type="scientific">Pseudomonas savastanoi pv. glycinea str. race 4</name>
    <dbReference type="NCBI Taxonomy" id="875330"/>
    <lineage>
        <taxon>Bacteria</taxon>
        <taxon>Pseudomonadati</taxon>
        <taxon>Pseudomonadota</taxon>
        <taxon>Gammaproteobacteria</taxon>
        <taxon>Pseudomonadales</taxon>
        <taxon>Pseudomonadaceae</taxon>
        <taxon>Pseudomonas</taxon>
    </lineage>
</organism>
<comment type="caution">
    <text evidence="1">The sequence shown here is derived from an EMBL/GenBank/DDBJ whole genome shotgun (WGS) entry which is preliminary data.</text>
</comment>
<evidence type="ECO:0000313" key="2">
    <source>
        <dbReference type="Proteomes" id="UP000005466"/>
    </source>
</evidence>
<evidence type="ECO:0000313" key="1">
    <source>
        <dbReference type="EMBL" id="EGH17923.1"/>
    </source>
</evidence>
<proteinExistence type="predicted"/>
<gene>
    <name evidence="1" type="ORF">Pgy4_33751</name>
</gene>
<dbReference type="BioCyc" id="PSYR875330:G11XH-6414-MONOMER"/>
<dbReference type="Proteomes" id="UP000005466">
    <property type="component" value="Unassembled WGS sequence"/>
</dbReference>
<name>F3CF81_PSESG</name>
<dbReference type="AlphaFoldDB" id="F3CF81"/>
<accession>F3CF81</accession>
<reference evidence="1 2" key="1">
    <citation type="journal article" date="2011" name="PLoS Pathog.">
        <title>Dynamic evolution of pathogenicity revealed by sequencing and comparative genomics of 19 Pseudomonas syringae isolates.</title>
        <authorList>
            <person name="Baltrus D.A."/>
            <person name="Nishimura M.T."/>
            <person name="Romanchuk A."/>
            <person name="Chang J.H."/>
            <person name="Mukhtar M.S."/>
            <person name="Cherkis K."/>
            <person name="Roach J."/>
            <person name="Grant S.R."/>
            <person name="Jones C.D."/>
            <person name="Dangl J.L."/>
        </authorList>
    </citation>
    <scope>NUCLEOTIDE SEQUENCE [LARGE SCALE GENOMIC DNA]</scope>
    <source>
        <strain evidence="2">race 4</strain>
    </source>
</reference>
<dbReference type="EMBL" id="ADWY01002186">
    <property type="protein sequence ID" value="EGH17923.1"/>
    <property type="molecule type" value="Genomic_DNA"/>
</dbReference>
<feature type="non-terminal residue" evidence="1">
    <location>
        <position position="1"/>
    </location>
</feature>
<sequence length="35" mass="4095">YWLNSRLERVVVMKATSGMGRHIDVIMSNSKRVEM</sequence>
<protein>
    <submittedName>
        <fullName evidence="1">Uncharacterized protein</fullName>
    </submittedName>
</protein>
<dbReference type="HOGENOM" id="CLU_3370305_0_0_6"/>